<evidence type="ECO:0000256" key="4">
    <source>
        <dbReference type="ARBA" id="ARBA00022833"/>
    </source>
</evidence>
<keyword evidence="3" id="KW-0677">Repeat</keyword>
<evidence type="ECO:0000256" key="3">
    <source>
        <dbReference type="ARBA" id="ARBA00022737"/>
    </source>
</evidence>
<dbReference type="InterPro" id="IPR002219">
    <property type="entry name" value="PKC_DAG/PE"/>
</dbReference>
<feature type="non-terminal residue" evidence="6">
    <location>
        <position position="1"/>
    </location>
</feature>
<evidence type="ECO:0000259" key="5">
    <source>
        <dbReference type="PROSITE" id="PS50081"/>
    </source>
</evidence>
<evidence type="ECO:0000313" key="6">
    <source>
        <dbReference type="EMBL" id="KNC74343.1"/>
    </source>
</evidence>
<keyword evidence="1" id="KW-0853">WD repeat</keyword>
<dbReference type="Pfam" id="PF17120">
    <property type="entry name" value="zf-RING_16"/>
    <property type="match status" value="1"/>
</dbReference>
<name>A0A0L0FE51_9EUKA</name>
<keyword evidence="4" id="KW-0862">Zinc</keyword>
<evidence type="ECO:0000256" key="1">
    <source>
        <dbReference type="ARBA" id="ARBA00022574"/>
    </source>
</evidence>
<gene>
    <name evidence="6" type="ORF">SARC_13106</name>
</gene>
<dbReference type="InterPro" id="IPR049566">
    <property type="entry name" value="WDR59_RTC1-like_RING_Znf"/>
</dbReference>
<evidence type="ECO:0000313" key="7">
    <source>
        <dbReference type="Proteomes" id="UP000054560"/>
    </source>
</evidence>
<keyword evidence="7" id="KW-1185">Reference proteome</keyword>
<feature type="non-terminal residue" evidence="6">
    <location>
        <position position="92"/>
    </location>
</feature>
<dbReference type="Proteomes" id="UP000054560">
    <property type="component" value="Unassembled WGS sequence"/>
</dbReference>
<dbReference type="RefSeq" id="XP_014148245.1">
    <property type="nucleotide sequence ID" value="XM_014292770.1"/>
</dbReference>
<feature type="domain" description="Phorbol-ester/DAG-type" evidence="5">
    <location>
        <begin position="3"/>
        <end position="50"/>
    </location>
</feature>
<dbReference type="GO" id="GO:0046872">
    <property type="term" value="F:metal ion binding"/>
    <property type="evidence" value="ECO:0007669"/>
    <property type="project" value="UniProtKB-KW"/>
</dbReference>
<dbReference type="AlphaFoldDB" id="A0A0L0FE51"/>
<evidence type="ECO:0000256" key="2">
    <source>
        <dbReference type="ARBA" id="ARBA00022723"/>
    </source>
</evidence>
<dbReference type="GeneID" id="25913610"/>
<dbReference type="EMBL" id="KQ244500">
    <property type="protein sequence ID" value="KNC74343.1"/>
    <property type="molecule type" value="Genomic_DNA"/>
</dbReference>
<proteinExistence type="predicted"/>
<keyword evidence="2" id="KW-0479">Metal-binding</keyword>
<dbReference type="Gene3D" id="3.30.60.20">
    <property type="match status" value="1"/>
</dbReference>
<dbReference type="InterPro" id="IPR046349">
    <property type="entry name" value="C1-like_sf"/>
</dbReference>
<accession>A0A0L0FE51</accession>
<organism evidence="6 7">
    <name type="scientific">Sphaeroforma arctica JP610</name>
    <dbReference type="NCBI Taxonomy" id="667725"/>
    <lineage>
        <taxon>Eukaryota</taxon>
        <taxon>Ichthyosporea</taxon>
        <taxon>Ichthyophonida</taxon>
        <taxon>Sphaeroforma</taxon>
    </lineage>
</organism>
<dbReference type="PROSITE" id="PS00479">
    <property type="entry name" value="ZF_DAG_PE_1"/>
    <property type="match status" value="1"/>
</dbReference>
<protein>
    <recommendedName>
        <fullName evidence="5">Phorbol-ester/DAG-type domain-containing protein</fullName>
    </recommendedName>
</protein>
<sequence>PLRHEFDGPQLHSGRQCSYCDLSVTGSSVLCLNCNLVIHVNCRPFVAACCPGQRSEKKLWADNQHVQKHINTKVPVNVVADPRRAQHIVYGR</sequence>
<dbReference type="PROSITE" id="PS50081">
    <property type="entry name" value="ZF_DAG_PE_2"/>
    <property type="match status" value="1"/>
</dbReference>
<reference evidence="6 7" key="1">
    <citation type="submission" date="2011-02" db="EMBL/GenBank/DDBJ databases">
        <title>The Genome Sequence of Sphaeroforma arctica JP610.</title>
        <authorList>
            <consortium name="The Broad Institute Genome Sequencing Platform"/>
            <person name="Russ C."/>
            <person name="Cuomo C."/>
            <person name="Young S.K."/>
            <person name="Zeng Q."/>
            <person name="Gargeya S."/>
            <person name="Alvarado L."/>
            <person name="Berlin A."/>
            <person name="Chapman S.B."/>
            <person name="Chen Z."/>
            <person name="Freedman E."/>
            <person name="Gellesch M."/>
            <person name="Goldberg J."/>
            <person name="Griggs A."/>
            <person name="Gujja S."/>
            <person name="Heilman E."/>
            <person name="Heiman D."/>
            <person name="Howarth C."/>
            <person name="Mehta T."/>
            <person name="Neiman D."/>
            <person name="Pearson M."/>
            <person name="Roberts A."/>
            <person name="Saif S."/>
            <person name="Shea T."/>
            <person name="Shenoy N."/>
            <person name="Sisk P."/>
            <person name="Stolte C."/>
            <person name="Sykes S."/>
            <person name="White J."/>
            <person name="Yandava C."/>
            <person name="Burger G."/>
            <person name="Gray M.W."/>
            <person name="Holland P.W.H."/>
            <person name="King N."/>
            <person name="Lang F.B.F."/>
            <person name="Roger A.J."/>
            <person name="Ruiz-Trillo I."/>
            <person name="Haas B."/>
            <person name="Nusbaum C."/>
            <person name="Birren B."/>
        </authorList>
    </citation>
    <scope>NUCLEOTIDE SEQUENCE [LARGE SCALE GENOMIC DNA]</scope>
    <source>
        <strain evidence="6 7">JP610</strain>
    </source>
</reference>
<dbReference type="SUPFAM" id="SSF57889">
    <property type="entry name" value="Cysteine-rich domain"/>
    <property type="match status" value="1"/>
</dbReference>